<evidence type="ECO:0000313" key="2">
    <source>
        <dbReference type="EMBL" id="TFK50985.1"/>
    </source>
</evidence>
<gene>
    <name evidence="2" type="ORF">OE88DRAFT_1808515</name>
</gene>
<dbReference type="SUPFAM" id="SSF52047">
    <property type="entry name" value="RNI-like"/>
    <property type="match status" value="1"/>
</dbReference>
<dbReference type="OrthoDB" id="2937708at2759"/>
<dbReference type="PROSITE" id="PS50181">
    <property type="entry name" value="FBOX"/>
    <property type="match status" value="1"/>
</dbReference>
<name>A0A5C3N1R7_9AGAM</name>
<evidence type="ECO:0000259" key="1">
    <source>
        <dbReference type="PROSITE" id="PS50181"/>
    </source>
</evidence>
<dbReference type="Proteomes" id="UP000305948">
    <property type="component" value="Unassembled WGS sequence"/>
</dbReference>
<dbReference type="InterPro" id="IPR001810">
    <property type="entry name" value="F-box_dom"/>
</dbReference>
<protein>
    <recommendedName>
        <fullName evidence="1">F-box domain-containing protein</fullName>
    </recommendedName>
</protein>
<dbReference type="EMBL" id="ML213512">
    <property type="protein sequence ID" value="TFK50985.1"/>
    <property type="molecule type" value="Genomic_DNA"/>
</dbReference>
<dbReference type="AlphaFoldDB" id="A0A5C3N1R7"/>
<accession>A0A5C3N1R7</accession>
<reference evidence="2 3" key="1">
    <citation type="journal article" date="2019" name="Nat. Ecol. Evol.">
        <title>Megaphylogeny resolves global patterns of mushroom evolution.</title>
        <authorList>
            <person name="Varga T."/>
            <person name="Krizsan K."/>
            <person name="Foldi C."/>
            <person name="Dima B."/>
            <person name="Sanchez-Garcia M."/>
            <person name="Sanchez-Ramirez S."/>
            <person name="Szollosi G.J."/>
            <person name="Szarkandi J.G."/>
            <person name="Papp V."/>
            <person name="Albert L."/>
            <person name="Andreopoulos W."/>
            <person name="Angelini C."/>
            <person name="Antonin V."/>
            <person name="Barry K.W."/>
            <person name="Bougher N.L."/>
            <person name="Buchanan P."/>
            <person name="Buyck B."/>
            <person name="Bense V."/>
            <person name="Catcheside P."/>
            <person name="Chovatia M."/>
            <person name="Cooper J."/>
            <person name="Damon W."/>
            <person name="Desjardin D."/>
            <person name="Finy P."/>
            <person name="Geml J."/>
            <person name="Haridas S."/>
            <person name="Hughes K."/>
            <person name="Justo A."/>
            <person name="Karasinski D."/>
            <person name="Kautmanova I."/>
            <person name="Kiss B."/>
            <person name="Kocsube S."/>
            <person name="Kotiranta H."/>
            <person name="LaButti K.M."/>
            <person name="Lechner B.E."/>
            <person name="Liimatainen K."/>
            <person name="Lipzen A."/>
            <person name="Lukacs Z."/>
            <person name="Mihaltcheva S."/>
            <person name="Morgado L.N."/>
            <person name="Niskanen T."/>
            <person name="Noordeloos M.E."/>
            <person name="Ohm R.A."/>
            <person name="Ortiz-Santana B."/>
            <person name="Ovrebo C."/>
            <person name="Racz N."/>
            <person name="Riley R."/>
            <person name="Savchenko A."/>
            <person name="Shiryaev A."/>
            <person name="Soop K."/>
            <person name="Spirin V."/>
            <person name="Szebenyi C."/>
            <person name="Tomsovsky M."/>
            <person name="Tulloss R.E."/>
            <person name="Uehling J."/>
            <person name="Grigoriev I.V."/>
            <person name="Vagvolgyi C."/>
            <person name="Papp T."/>
            <person name="Martin F.M."/>
            <person name="Miettinen O."/>
            <person name="Hibbett D.S."/>
            <person name="Nagy L.G."/>
        </authorList>
    </citation>
    <scope>NUCLEOTIDE SEQUENCE [LARGE SCALE GENOMIC DNA]</scope>
    <source>
        <strain evidence="2 3">OMC1185</strain>
    </source>
</reference>
<sequence length="556" mass="63338">MSILHSSSLGSMNALPGSHVKSGGRVTRKLRAGLFNTWTEEYCDSGAEETTLMSLPEKVLVSIIKLMDEATILSFAYTCRFIYNIAIPEYIDVSESHEFPGQLRQFKNWTSRTCLSLSFRHPEHYRCIPLVTLSPAIQSLSDVWFHITPTRHDMLHQAARFLQAMSATENLCISFGSKLPGRLRPVEWEWDALHTCGLVKILRALANKRVTRLTLQARGCTTAVAPEHSSTYFFMEDERCYETLESLQDVYIAVPAMSVPCFRLWMVESLNASPLRSLTLESRGVPESAWTKLFRSLQLPSLRHVKLNIDSLRARAFSQFLKTNRWVRSLNVQQDLLDEDSFMHLRALSYLEDLTSTAINVSRVLKNTDALPCLSQIRIVSRGLRTCPDLLHIAECMAALASWEATRPIKLILDVDQLNHDAEPPQPPLSWTMDEEGNQMENPELAYFWDEHANCCAGISRSIAQAPCLLVRTLEVTLFTGLRFTTSLYYGLKQWLSWCPSVERLLLSCSTYTEQDAHSLLRTLWKDFPAIQAIEISSGYRRQVHERSHETMEVDV</sequence>
<organism evidence="2 3">
    <name type="scientific">Heliocybe sulcata</name>
    <dbReference type="NCBI Taxonomy" id="5364"/>
    <lineage>
        <taxon>Eukaryota</taxon>
        <taxon>Fungi</taxon>
        <taxon>Dikarya</taxon>
        <taxon>Basidiomycota</taxon>
        <taxon>Agaricomycotina</taxon>
        <taxon>Agaricomycetes</taxon>
        <taxon>Gloeophyllales</taxon>
        <taxon>Gloeophyllaceae</taxon>
        <taxon>Heliocybe</taxon>
    </lineage>
</organism>
<evidence type="ECO:0000313" key="3">
    <source>
        <dbReference type="Proteomes" id="UP000305948"/>
    </source>
</evidence>
<proteinExistence type="predicted"/>
<feature type="domain" description="F-box" evidence="1">
    <location>
        <begin position="49"/>
        <end position="85"/>
    </location>
</feature>
<keyword evidence="3" id="KW-1185">Reference proteome</keyword>